<dbReference type="InterPro" id="IPR013783">
    <property type="entry name" value="Ig-like_fold"/>
</dbReference>
<dbReference type="Pfam" id="PF17963">
    <property type="entry name" value="Big_9"/>
    <property type="match status" value="17"/>
</dbReference>
<dbReference type="InterPro" id="IPR040853">
    <property type="entry name" value="RapA2_cadherin-like"/>
</dbReference>
<dbReference type="Pfam" id="PF05345">
    <property type="entry name" value="He_PIG"/>
    <property type="match status" value="4"/>
</dbReference>
<dbReference type="Pfam" id="PF19077">
    <property type="entry name" value="Big_13"/>
    <property type="match status" value="3"/>
</dbReference>
<dbReference type="Proteomes" id="UP001620262">
    <property type="component" value="Unassembled WGS sequence"/>
</dbReference>
<dbReference type="InterPro" id="IPR011049">
    <property type="entry name" value="Serralysin-like_metalloprot_C"/>
</dbReference>
<feature type="domain" description="Dystroglycan-type cadherin-like" evidence="3">
    <location>
        <begin position="3242"/>
        <end position="3335"/>
    </location>
</feature>
<evidence type="ECO:0000259" key="3">
    <source>
        <dbReference type="SMART" id="SM00736"/>
    </source>
</evidence>
<comment type="caution">
    <text evidence="4">The sequence shown here is derived from an EMBL/GenBank/DDBJ whole genome shotgun (WGS) entry which is preliminary data.</text>
</comment>
<dbReference type="PANTHER" id="PTHR34720:SF9">
    <property type="entry name" value="BLR4714 PROTEIN"/>
    <property type="match status" value="1"/>
</dbReference>
<dbReference type="InterPro" id="IPR044016">
    <property type="entry name" value="Big_13"/>
</dbReference>
<dbReference type="Gene3D" id="2.60.40.3440">
    <property type="match status" value="9"/>
</dbReference>
<evidence type="ECO:0000256" key="2">
    <source>
        <dbReference type="SAM" id="SignalP"/>
    </source>
</evidence>
<feature type="region of interest" description="Disordered" evidence="1">
    <location>
        <begin position="1819"/>
        <end position="1851"/>
    </location>
</feature>
<keyword evidence="5" id="KW-1185">Reference proteome</keyword>
<feature type="signal peptide" evidence="2">
    <location>
        <begin position="1"/>
        <end position="28"/>
    </location>
</feature>
<feature type="chain" id="PRO_5046953294" evidence="2">
    <location>
        <begin position="29"/>
        <end position="6224"/>
    </location>
</feature>
<evidence type="ECO:0000256" key="1">
    <source>
        <dbReference type="SAM" id="MobiDB-lite"/>
    </source>
</evidence>
<dbReference type="SUPFAM" id="SSF56925">
    <property type="entry name" value="OMPA-like"/>
    <property type="match status" value="1"/>
</dbReference>
<name>A0ABW8KSI7_9GAMM</name>
<dbReference type="NCBIfam" id="NF012211">
    <property type="entry name" value="tand_rpt_95"/>
    <property type="match status" value="17"/>
</dbReference>
<gene>
    <name evidence="4" type="ORF">ACI2JU_00625</name>
</gene>
<protein>
    <submittedName>
        <fullName evidence="4">Tandem-95 repeat protein</fullName>
    </submittedName>
</protein>
<feature type="domain" description="Dystroglycan-type cadherin-like" evidence="3">
    <location>
        <begin position="4959"/>
        <end position="5051"/>
    </location>
</feature>
<dbReference type="Pfam" id="PF17803">
    <property type="entry name" value="Cadherin_4"/>
    <property type="match status" value="2"/>
</dbReference>
<feature type="domain" description="Dystroglycan-type cadherin-like" evidence="3">
    <location>
        <begin position="4194"/>
        <end position="4285"/>
    </location>
</feature>
<accession>A0ABW8KSI7</accession>
<proteinExistence type="predicted"/>
<dbReference type="PANTHER" id="PTHR34720">
    <property type="entry name" value="MICROCYSTIN DEPENDENT PROTEIN"/>
    <property type="match status" value="1"/>
</dbReference>
<dbReference type="InterPro" id="IPR010221">
    <property type="entry name" value="VCBS_dom"/>
</dbReference>
<dbReference type="SUPFAM" id="SSF49313">
    <property type="entry name" value="Cadherin-like"/>
    <property type="match status" value="6"/>
</dbReference>
<dbReference type="SUPFAM" id="SSF51120">
    <property type="entry name" value="beta-Roll"/>
    <property type="match status" value="1"/>
</dbReference>
<dbReference type="InterPro" id="IPR015919">
    <property type="entry name" value="Cadherin-like_sf"/>
</dbReference>
<dbReference type="InterPro" id="IPR053784">
    <property type="entry name" value="Choice_anch_U_dom"/>
</dbReference>
<reference evidence="4 5" key="1">
    <citation type="submission" date="2024-11" db="EMBL/GenBank/DDBJ databases">
        <title>The Natural Products Discovery Center: Release of the First 8490 Sequenced Strains for Exploring Actinobacteria Biosynthetic Diversity.</title>
        <authorList>
            <person name="Kalkreuter E."/>
            <person name="Kautsar S.A."/>
            <person name="Yang D."/>
            <person name="Bader C.D."/>
            <person name="Teijaro C.N."/>
            <person name="Fluegel L."/>
            <person name="Davis C.M."/>
            <person name="Simpson J.R."/>
            <person name="Lauterbach L."/>
            <person name="Steele A.D."/>
            <person name="Gui C."/>
            <person name="Meng S."/>
            <person name="Li G."/>
            <person name="Viehrig K."/>
            <person name="Ye F."/>
            <person name="Su P."/>
            <person name="Kiefer A.F."/>
            <person name="Nichols A."/>
            <person name="Cepeda A.J."/>
            <person name="Yan W."/>
            <person name="Fan B."/>
            <person name="Jiang Y."/>
            <person name="Adhikari A."/>
            <person name="Zheng C.-J."/>
            <person name="Schuster L."/>
            <person name="Cowan T.M."/>
            <person name="Smanski M.J."/>
            <person name="Chevrette M.G."/>
            <person name="De Carvalho L.P.S."/>
            <person name="Shen B."/>
        </authorList>
    </citation>
    <scope>NUCLEOTIDE SEQUENCE [LARGE SCALE GENOMIC DNA]</scope>
    <source>
        <strain evidence="4 5">NPDC078403</strain>
    </source>
</reference>
<dbReference type="Gene3D" id="2.60.40.10">
    <property type="entry name" value="Immunoglobulins"/>
    <property type="match status" value="21"/>
</dbReference>
<keyword evidence="2" id="KW-0732">Signal</keyword>
<dbReference type="SMART" id="SM00736">
    <property type="entry name" value="CADG"/>
    <property type="match status" value="6"/>
</dbReference>
<feature type="compositionally biased region" description="Polar residues" evidence="1">
    <location>
        <begin position="1723"/>
        <end position="1744"/>
    </location>
</feature>
<dbReference type="NCBIfam" id="TIGR01965">
    <property type="entry name" value="VCBS_repeat"/>
    <property type="match status" value="2"/>
</dbReference>
<dbReference type="InterPro" id="IPR011250">
    <property type="entry name" value="OMP/PagP_B-barrel"/>
</dbReference>
<dbReference type="InterPro" id="IPR006644">
    <property type="entry name" value="Cadg"/>
</dbReference>
<feature type="domain" description="Dystroglycan-type cadherin-like" evidence="3">
    <location>
        <begin position="5052"/>
        <end position="5143"/>
    </location>
</feature>
<dbReference type="NCBIfam" id="NF033510">
    <property type="entry name" value="Ca_tandemer"/>
    <property type="match status" value="13"/>
</dbReference>
<dbReference type="Gene3D" id="2.60.40.2810">
    <property type="match status" value="4"/>
</dbReference>
<feature type="domain" description="Dystroglycan-type cadherin-like" evidence="3">
    <location>
        <begin position="4102"/>
        <end position="4193"/>
    </location>
</feature>
<feature type="region of interest" description="Disordered" evidence="1">
    <location>
        <begin position="3121"/>
        <end position="3140"/>
    </location>
</feature>
<dbReference type="RefSeq" id="WP_404674485.1">
    <property type="nucleotide sequence ID" value="NZ_JBJDOT010000001.1"/>
</dbReference>
<dbReference type="EMBL" id="JBJDOT010000001">
    <property type="protein sequence ID" value="MFK3862404.1"/>
    <property type="molecule type" value="Genomic_DNA"/>
</dbReference>
<dbReference type="NCBIfam" id="NF041766">
    <property type="entry name" value="choice_anch_U"/>
    <property type="match status" value="1"/>
</dbReference>
<feature type="region of interest" description="Disordered" evidence="1">
    <location>
        <begin position="1710"/>
        <end position="1744"/>
    </location>
</feature>
<feature type="domain" description="Dystroglycan-type cadherin-like" evidence="3">
    <location>
        <begin position="4000"/>
        <end position="4101"/>
    </location>
</feature>
<evidence type="ECO:0000313" key="4">
    <source>
        <dbReference type="EMBL" id="MFK3862404.1"/>
    </source>
</evidence>
<dbReference type="InterPro" id="IPR038081">
    <property type="entry name" value="CalX-like_sf"/>
</dbReference>
<dbReference type="SUPFAM" id="SSF141072">
    <property type="entry name" value="CalX-like"/>
    <property type="match status" value="1"/>
</dbReference>
<sequence>MKLNQITKALGVAGLSSSVALMSMGVLAADKHFVLSGGANVSNQVELRDGVNGVPDVSLDTAGNITLVFDAGVSGDSPIYTGNSDMAIATGIGAYSAVFLSDNFVNRGYKLYENSGTNFSFNAVKFYHTVETSGNRSVRLIGYSNGSQTIATTVTAPSSGAGTTFTLTRTSDFNNALWQDVDTVVMEFPYDDPNNIYTHDTRFVVEYITVDDAVSSDSTAPILSEITAVTTPTNDNTPNYTFSTDEAGTLSMGGSCGTSTSTTVSGTGNQTITLTQTDNSTALADGTYANCTVTLTDAAGNASSALNITSFTVDTAAPMVAEVTAVTTPTNSTTPSYTFSSTETGSFSVGGSCGTSTSMAINSTGNQVITLTNTDNSSALAAGTYSDCTVTVTDAAGNSNTPITITSFTIDTTAPTFDGASSTPNDNDSNVTASNNIAIDFSKNIALGSGNITIRNVTDSSDFEVFNVASESDGTTTTPGVGRIGVTSDKVYLNPTNDLAGNRSYAIRIDATSVDDAAGNSFAGISDDTTFNFSTANTAPVVDLDSSSGSDNSSASFSEAGGGVNIASNAVVTEADGDTITTVTIALTNDQDGVLEGLSVSAAAQNALGGISGASDITLQDTISITGASATVAEVTTFLQAITYNNTSSTPNTTARNITVVINDGTENSVTRSASISVANVTAASSTAAGFNTSNGTNLSPAITFSNDNETLTISNALHIAGSTADGGGGTDTINVIDGADLTGFASLTGFETLTPYNDGSLTLSETQHESFTTINGTGTNQFTISSANGDQTLTGDVDIETYVLGAAMTFTLGSAAQNVTGSSADDAVNINAFAVTGTLNGAAGSDVLQVGAGADLSGATISAFESFTLASGASVTMTEAQHDNFSTFTAPGSETITISSATDGLVGNSAIETYVLATENTFTLGAVGQNFTGSTGDDSLNVGSFAATGIFAGNTGTDTLSIGSGGSISGATISGFENLAVASGGSASIAASQLALFSGTVTGSGTETLTILGDGNFATVSAIENYTIADDSSNARTVAISSAGHSVTASSASDAITFDIGTLAYTGTITGENSVADTLSMSNGANITNATISNVANLTLASGASVSMTASQHGNFTGTITAPGSETITITGDGDFTTLTGIESYDVADDSTNTRTITVSTGTTNVTAGSSTDAITFAIGSSAYTGTLIGENSVADQVQVTDGADISGGGFLNIGTLSLASGATVAIDAANIGNFSTAITGSAGTETLKLMDGGAFDFTGTSVSAVEAIAIGTDNNTTIILTDNFNANGQTVSVANASGAAITADLTINASAFTSDVLTISASNFNGDDFITGGSGADTIRPGGGTDSMTGNAGNDNFVGDVSQLSGDTITDLAVGDSLTITGVTGLSSANVRFNGTSTLEVDTDATDFNISELTLALSNSPAANLAFSVADSGSDTVITFVEPNSAPVFSSLNGGTTFTENGSAIVIDSDVTIADTELDALNGAIGNYNNASLTISRNGGASTQDVFANNSLLGVLIEGNTFTYNSTTVGTVTTNSAGTLVLTFNANATSAIVDSVLQSITYQNSSESPSSAVTLDYVFNDGVANSTGTNQAVVNITGLNDSPTDISLSSASINQSSTGVAANIGSLSTSDVDTSDSHSYSFVSSGASVSGTCSADTNNSSFQISGTLIQTQATLSAGSYIICVQSSDATTTFQKAFTITVTDDVAPNAPSTPDLDVASDSGVSNTDNITSDTTPTFSGTAESGSTVALYSDQVGGGATVIGTATATGGNWQITTSALTSGLDHAISAKATDAASNVSSSSSALTITIDTAAPIAPSSPDLSAASDSGASNTDNITNDTTPTFTGTGTTGDTITLISSVDGSIGSTVVNGGVWSITASSAMSSGSHAIMARATDSAGNITNGTSTTITIDTNVSTPSITTPIEVDGRINAVEDAHVLIQGSGADSGAVVNVTISDGANSLSRSVTADGSGAWTISGNEFDVSSFNNGTLTVSATQSDTAGNTSSAASTSVILDNVAPSALTIATPIEGDGRVNANEDDSVLITGSGAEANASVSVTISDGANSLSRSVTADGSGAWTISGNEFDVSSFNNGTLTVSATQSDTAGNTSSAASTAVILDNAAPNALTIATPIEVDGRINAVEDDSVLITGSGAEANASVSVTISDGGNNQSRTVTADGAGIWTISGSEFDVSSFNNGTLTVSATQSDAAGNTSTAASTSVILDNAAPNALTIATPIEVDGRINAVEDGSVLITGSGAEANASVSVTISDGANNLSRTVTADGSGAWTISGSEFDVSSFNNGTLTVTATQSDAAGNTSSAVSTSVVLDNTAPNALTIATPIEVDGRINAVEDGSVLITGSGAEANASVSVTISDGANNQSRTVTADGSGAWTISGSEFDVSSFNNGTLTVSATQSDAAGNTSSATSTSVILDNAAPNALTIATPIEVDGRINAVEDGSVLITGSGAEANASVSVTISDGANNLSRTVTADGSGAWTISGSEFDVSSFNNGTLTVSATQSDAAGNTSSAASTAVILDNTAPNSPTIATPIEGDGKVNAAEDSDVVITGSGAEANASVSVTISDGANNLSRTVTADGAGTWTISGSEFDVSSFNNGTLTVSATQSDAAGNTSTTATTVITLDNQAPNALTITTPIEGDGKVNAIEDNDLLVQGSGAESGATVTVNVDGISKTTTADSSGNWTLSGNELDISALNNGTLTVSATQADSAGNISIAATTTITLDNQAPNAPTFITPIEGDGKVNAAEDNDVLVQGGGAESGATVTVSIGGVTKTTTADSSGNWTLSGNELDISALNNGILTVSATQTDDAGNISTAASTSITLDNIAPNAVAITTPIAVDGIVNAAEDNAVLITGSGAEAGATVTVGISGINATVIADSSGNWTLNGSELDISALNNGTLTVSATQTDSAGNISSAATATITLDNVAPNALAITTPIAVDGIVNAAEDNALLIVGSGAESGAAVKVDVGGVNATVTADSNGSWTLSGNELDISALNNGTLTVSATQTDSAGNISPAATTTITLDNSAPPVVTINTPIEVDGIVNASEDDSVLITGSGAESGAAVKVDIGGVNATVTAGSGGNWTLSGSELDISALNNGTLTVSVTQTDSAGNTSPAATSSITLDNTTPTGHAVSVDQSLINADNESAMSVSFTGLEGSGSLSYQVSDGSNAVTGNATISAVTQQITGIDVTTLAEGVLTFSAIVTDTAGNASAAVTATVTKKYNVVPVLSGSPSTTTAEDAAYSFIPTLTDSDTQDTHTFSIINKPSWASFDTSTGELAGTPQNEDVGSYAAITISVNDGTDSASLTPFTLEVTNTNDAPVGQNFAFNLDEAATLTVALANGLLSNASDDDAGDTLSAELVSQPQFGSVSLNSDGSFSYQHDGSENHGDSFTFQVRDSAGALSAVQTVTLTVTPVADAPVAMDDSATTAEDTPVNFSLVANDSDAENDLVVASAAIVLPASKGTVSITNGIATYTPNSNVTGTDTFTYTVKDAALNTSTAATVTVTITPVNDLPEVQAISLSVDEDTASAVTNVRSLASDVEDTIPTGTINLVRAPSSGQVVFDQAAGTFVYTPDANVTGQDSFTYTITDSEGGVSLPGTVTVNIGAVNDRPVVANDAVTTDEDTATTLAILANDSDVEDSGFNAANVSLENQGTGAGMYDFATVSVNLDGSLAIVPSQDVNGVFSFTYTLTDSEGLSSTPATVTLTINAVNDAPVALDNTAQLQEEGSFEVNVLGNDSDVDIGDSLDVSSVTVVSAPSNGQTQVTATGAIIYTANADYYGDDSFTYTVKDSNGAVSNLATVTMTVNPVNDAPVAQTQTLSLDEDASLLITLLATDIENDSLTYRIDNDVAHGTLVQQSSDSWLYSAAADYNGSDSFTFVANDGALDSAPVSVNLTVNAVNDAPVASAAAVSVNEDTPLTINLTASDIEGDTLTYQISSQPQNGRVTLTGSQAIYQGESDFFGTDSFSFVANDGSVDSAPAVITVTVSSVNDVPVISGSPTVSVSEKIAYSFAPTATDTEGDNLTFSISNKPSWLSFDSSTGLLSGTAGNSDVGVYSNIVISVSDGMDTVSLPAFNLTVINVNDAPTIGGVPALNVDQDTPYSFTPTASDIDGDSLTFSISNKPSWANFDSSTGQLSGTPSNDDVGVNNNIIISVSDGAITIALSSFNLTVKNVNDAPTISGTPNTTVSEDSQYQFTPLVRDIDGDSLSFSIINKPSWASFDTSTGELAGTPQNEDVGSYAAITISVNDGTDSASLTPFTLEVTNTNDAPVGQNFAFNLDEAATLTVALANGLLSNASDDDAGDTLSAELVSQPQFGSVSLNSDGSFSYQHDGSENHADSFTFQVRDSAGALSAVQTVTLTVAPVADAPVAMDDSATTAEDTPVNFSLVANDSDAEDDLVVASAAIVLPASKGTVSITNGIATYTPNSNVTGTDTFTYTVKDAALNTSTAATVTVTITPVNDLPEVQAISLSVDEDTASAVTNVRSLASDVEDTIPTGTINLVRAPSSGQVVFDQAAGTFVYTPDANVTGQDSFTYTITDSEGGVSLPGTVTVNIGAVNDRPVVANDAVTTDEDTATTLAILANDSDVEDSGFNAANVSLENQGTGAGMYDFATVSVNLDGSLAIVPSQDVNGVFSFTYTLTDSEGLSSTPATVTLTINAVNDAPVALDNSAQLQEEGSFEVNVLGNDSDVDIGDSLDVSSVTVVSAPSNGQTQVTATGAIIYTANADYFGDDSFTYTVKDSNGAVSNVATVTMTVNPVNDAPLGIPQSLILAEDNSVLITLVGSDIENDELSYRLDEGALHGSLVQQSNDSWLYTPNANYNGSDGFSFVVNDGLLDSTTTPVSLVITAVNDAPIVSAQTGVTDEDTAVVINLLGSDVDGDTLTYTIVSQPTHGTAIISGEQVTYQGSANYFGDDLFSYIANDGLLDSAPNTVSVTINSINDLPVISGIPSLAVNENDLYSFVPTATDNDGDSLSFSIANKPSWLNFDTITGELSGRPSNADVGRYTGITVSVTDGVASQSLTPFTLTVVNVNDAPTISGSPATSIAQDTGYSFTPIVSDIDNTSLSFTIANKPSWATFDNTSGTLSGVPTRDDVGLYSNILITVSDGQLSSTLNPFSIDVTYVNAPPIANDMVLRVKEDNNLSVSAQISDSDNDNLVVEVVTQPQFGSLTVQGTVFSYQPQADYHGNDSFSYLVTDGEANSAIATASITVESVNDQPVAMDDTFNLASTDNGRYILDVLANDTDVDGDAITITGARASVGTVSIVDQQLVYQLNASTQGTIKVEYIIADPAQAQSTGVAYINFIDSQADAPTITPPADMSVDATGLFTRVKLGTAIAFDSEQNRLPVATLNQSMLFTPGVHQVYWQATDRSGKTTMASQQVMVHPQISLGKNKVVAEDQSYITRVYLNGPAASYPVTVPYSVSGTATSDDHDLISGEVVIEQGTVGEINFRVFADSEIEADETIVITLDDSLNIGAQASNIVTISESNIAPSLVTLTEQNDQPRPFVLASDDLVTITALATDNNPGDNISFSWQAADERIVDLGNAADTFVFSTAEFDIGIYEIAVTATDDAVDSLSTTITSYVEVVAQLPELTTADTDNDLIPDNIEGLQDKDRDGIPDYLDNINECNVLPEQVNESAQFLVEGDAGACLRKAFSSIQNSSGAAQLFESELPEDVGMENSGGYFSFIVTAIEQKGENYHIVLPQRMPIPAGAIYRKLINNEWIDFNTSNGDKLYSTQGERGYCPSPNSQLWQEGLKEGDWCVQLRITDGGLNDDDGLANGQIVDPGGVSVMSSNNNAPVIQSDQVTIALGNSIVIDVLSNDSDADNDVLMLTSASVDFGEVAIVNNQLSYQPLLDFIGTATINYSVSDGKGGTAFGTATVSVVVNSAPTTIGDTASTNDRTQIVIDVLSNDSDADGDALSLISAQATQGTVTINNDGTLNYQPKVGFEGVDLIEYTVTDSKGAEAKGEVKVTVKAYTTTTVKNSSSGSLGSTMVLLMIGLVFIRRQSKLTPWAILATAAVVSQPVLAGEWSMDGTIGYAAVAGSTTTNQSVELANTEYDDTDISWSIGAIYSLATNWQFGVRYINLGEGSMTFVGDTLDPSNAQLNVSQTAPVLSQGPAIQTAYVFPLLGQVKSKVFVGAFHYHYSIDSRSSTGQKITYSDTNTRPYFGGQLAYPVLENTDVSINYSHYKLRENDVNEWALGFQYQF</sequence>
<evidence type="ECO:0000313" key="5">
    <source>
        <dbReference type="Proteomes" id="UP001620262"/>
    </source>
</evidence>
<organism evidence="4 5">
    <name type="scientific">Pseudoalteromonas rhizosphaerae</name>
    <dbReference type="NCBI Taxonomy" id="2518973"/>
    <lineage>
        <taxon>Bacteria</taxon>
        <taxon>Pseudomonadati</taxon>
        <taxon>Pseudomonadota</taxon>
        <taxon>Gammaproteobacteria</taxon>
        <taxon>Alteromonadales</taxon>
        <taxon>Pseudoalteromonadaceae</taxon>
        <taxon>Pseudoalteromonas</taxon>
    </lineage>
</organism>